<evidence type="ECO:0000256" key="1">
    <source>
        <dbReference type="ARBA" id="ARBA00006484"/>
    </source>
</evidence>
<evidence type="ECO:0000313" key="5">
    <source>
        <dbReference type="Proteomes" id="UP000660729"/>
    </source>
</evidence>
<name>A0A8H6RK06_9PEZI</name>
<dbReference type="Proteomes" id="UP000660729">
    <property type="component" value="Unassembled WGS sequence"/>
</dbReference>
<dbReference type="SUPFAM" id="SSF51735">
    <property type="entry name" value="NAD(P)-binding Rossmann-fold domains"/>
    <property type="match status" value="1"/>
</dbReference>
<dbReference type="GO" id="GO:0016491">
    <property type="term" value="F:oxidoreductase activity"/>
    <property type="evidence" value="ECO:0007669"/>
    <property type="project" value="UniProtKB-KW"/>
</dbReference>
<dbReference type="InterPro" id="IPR036291">
    <property type="entry name" value="NAD(P)-bd_dom_sf"/>
</dbReference>
<evidence type="ECO:0000313" key="4">
    <source>
        <dbReference type="EMBL" id="KAF7193245.1"/>
    </source>
</evidence>
<keyword evidence="2" id="KW-0521">NADP</keyword>
<keyword evidence="5" id="KW-1185">Reference proteome</keyword>
<evidence type="ECO:0000256" key="2">
    <source>
        <dbReference type="ARBA" id="ARBA00022857"/>
    </source>
</evidence>
<dbReference type="OrthoDB" id="191139at2759"/>
<proteinExistence type="inferred from homology"/>
<dbReference type="PANTHER" id="PTHR24320:SF282">
    <property type="entry name" value="WW DOMAIN-CONTAINING OXIDOREDUCTASE"/>
    <property type="match status" value="1"/>
</dbReference>
<dbReference type="PRINTS" id="PR00081">
    <property type="entry name" value="GDHRDH"/>
</dbReference>
<dbReference type="EMBL" id="JABCIY010000091">
    <property type="protein sequence ID" value="KAF7193245.1"/>
    <property type="molecule type" value="Genomic_DNA"/>
</dbReference>
<reference evidence="4" key="1">
    <citation type="submission" date="2020-04" db="EMBL/GenBank/DDBJ databases">
        <title>Draft genome resource of the tomato pathogen Pseudocercospora fuligena.</title>
        <authorList>
            <person name="Zaccaron A."/>
        </authorList>
    </citation>
    <scope>NUCLEOTIDE SEQUENCE</scope>
    <source>
        <strain evidence="4">PF001</strain>
    </source>
</reference>
<dbReference type="Gene3D" id="3.40.50.720">
    <property type="entry name" value="NAD(P)-binding Rossmann-like Domain"/>
    <property type="match status" value="1"/>
</dbReference>
<dbReference type="Pfam" id="PF00106">
    <property type="entry name" value="adh_short"/>
    <property type="match status" value="1"/>
</dbReference>
<protein>
    <submittedName>
        <fullName evidence="4">Putative oxidoreductase</fullName>
    </submittedName>
</protein>
<accession>A0A8H6RK06</accession>
<keyword evidence="3" id="KW-0560">Oxidoreductase</keyword>
<gene>
    <name evidence="4" type="ORF">HII31_05471</name>
</gene>
<dbReference type="InterPro" id="IPR002347">
    <property type="entry name" value="SDR_fam"/>
</dbReference>
<dbReference type="PANTHER" id="PTHR24320">
    <property type="entry name" value="RETINOL DEHYDROGENASE"/>
    <property type="match status" value="1"/>
</dbReference>
<comment type="caution">
    <text evidence="4">The sequence shown here is derived from an EMBL/GenBank/DDBJ whole genome shotgun (WGS) entry which is preliminary data.</text>
</comment>
<evidence type="ECO:0000256" key="3">
    <source>
        <dbReference type="ARBA" id="ARBA00023002"/>
    </source>
</evidence>
<comment type="similarity">
    <text evidence="1">Belongs to the short-chain dehydrogenases/reductases (SDR) family.</text>
</comment>
<dbReference type="AlphaFoldDB" id="A0A8H6RK06"/>
<sequence>MHYNPDRDNPDLSGKVIIITGAIYEILTQVPAAKDKLAFLALDLGFFESIKTAAKTFLSFTDRLDILINNAGLMAVPEGLTVDGYEVQFGSNYMGPALFTKLLLPLLQQTAAQSNSDVRIINLSSELFRQAPKEGIVFSGLKTPLPDLNGLARYGQSKLAEFYLTQQYAKRHPDITSIAVHPGVVNTGLLDDFRKRRPWVGYLLSLVTGLFVTDVKAGAYTQLWAATTEVGNLRNGGFYRPGKREYGDAVLERHELSEKLWGWTEEELGGHC</sequence>
<organism evidence="4 5">
    <name type="scientific">Pseudocercospora fuligena</name>
    <dbReference type="NCBI Taxonomy" id="685502"/>
    <lineage>
        <taxon>Eukaryota</taxon>
        <taxon>Fungi</taxon>
        <taxon>Dikarya</taxon>
        <taxon>Ascomycota</taxon>
        <taxon>Pezizomycotina</taxon>
        <taxon>Dothideomycetes</taxon>
        <taxon>Dothideomycetidae</taxon>
        <taxon>Mycosphaerellales</taxon>
        <taxon>Mycosphaerellaceae</taxon>
        <taxon>Pseudocercospora</taxon>
    </lineage>
</organism>